<evidence type="ECO:0000256" key="1">
    <source>
        <dbReference type="SAM" id="Phobius"/>
    </source>
</evidence>
<organism evidence="2">
    <name type="scientific">Oryza nivara</name>
    <name type="common">Indian wild rice</name>
    <name type="synonym">Oryza sativa f. spontanea</name>
    <dbReference type="NCBI Taxonomy" id="4536"/>
    <lineage>
        <taxon>Eukaryota</taxon>
        <taxon>Viridiplantae</taxon>
        <taxon>Streptophyta</taxon>
        <taxon>Embryophyta</taxon>
        <taxon>Tracheophyta</taxon>
        <taxon>Spermatophyta</taxon>
        <taxon>Magnoliopsida</taxon>
        <taxon>Liliopsida</taxon>
        <taxon>Poales</taxon>
        <taxon>Poaceae</taxon>
        <taxon>BOP clade</taxon>
        <taxon>Oryzoideae</taxon>
        <taxon>Oryzeae</taxon>
        <taxon>Oryzinae</taxon>
        <taxon>Oryza</taxon>
    </lineage>
</organism>
<dbReference type="Proteomes" id="UP000006591">
    <property type="component" value="Chromosome 11"/>
</dbReference>
<evidence type="ECO:0008006" key="4">
    <source>
        <dbReference type="Google" id="ProtNLM"/>
    </source>
</evidence>
<protein>
    <recommendedName>
        <fullName evidence="4">Transmembrane protein</fullName>
    </recommendedName>
</protein>
<proteinExistence type="predicted"/>
<reference evidence="2" key="2">
    <citation type="submission" date="2018-04" db="EMBL/GenBank/DDBJ databases">
        <title>OnivRS2 (Oryza nivara Reference Sequence Version 2).</title>
        <authorList>
            <person name="Zhang J."/>
            <person name="Kudrna D."/>
            <person name="Lee S."/>
            <person name="Talag J."/>
            <person name="Rajasekar S."/>
            <person name="Welchert J."/>
            <person name="Hsing Y.-I."/>
            <person name="Wing R.A."/>
        </authorList>
    </citation>
    <scope>NUCLEOTIDE SEQUENCE [LARGE SCALE GENOMIC DNA]</scope>
    <source>
        <strain evidence="2">SL10</strain>
    </source>
</reference>
<name>A0A0E0IZF3_ORYNI</name>
<dbReference type="AlphaFoldDB" id="A0A0E0IZF3"/>
<keyword evidence="1" id="KW-0472">Membrane</keyword>
<dbReference type="EnsemblPlants" id="ONIVA11G06180.5">
    <property type="protein sequence ID" value="ONIVA11G06180.5"/>
    <property type="gene ID" value="ONIVA11G06180"/>
</dbReference>
<dbReference type="Gramene" id="ONIVA11G06180.5">
    <property type="protein sequence ID" value="ONIVA11G06180.5"/>
    <property type="gene ID" value="ONIVA11G06180"/>
</dbReference>
<keyword evidence="1" id="KW-1133">Transmembrane helix</keyword>
<evidence type="ECO:0000313" key="3">
    <source>
        <dbReference type="Proteomes" id="UP000006591"/>
    </source>
</evidence>
<reference evidence="2" key="1">
    <citation type="submission" date="2015-04" db="UniProtKB">
        <authorList>
            <consortium name="EnsemblPlants"/>
        </authorList>
    </citation>
    <scope>IDENTIFICATION</scope>
    <source>
        <strain evidence="2">SL10</strain>
    </source>
</reference>
<evidence type="ECO:0000313" key="2">
    <source>
        <dbReference type="EnsemblPlants" id="ONIVA11G06180.5"/>
    </source>
</evidence>
<feature type="transmembrane region" description="Helical" evidence="1">
    <location>
        <begin position="12"/>
        <end position="35"/>
    </location>
</feature>
<keyword evidence="3" id="KW-1185">Reference proteome</keyword>
<keyword evidence="1" id="KW-0812">Transmembrane</keyword>
<dbReference type="HOGENOM" id="CLU_2871520_0_0_1"/>
<sequence length="64" mass="6739">MRSGGCSGSSALLNSADGFCACFFVFGVDLVVVLLRSVLLLREGEVGFGARWCWFSVGFLGDGV</sequence>
<accession>A0A0E0IZF3</accession>